<reference evidence="2 3" key="2">
    <citation type="submission" date="2007-09" db="EMBL/GenBank/DDBJ databases">
        <title>Draft genome sequence of Clostridium bolteae (ATCC BAA-613).</title>
        <authorList>
            <person name="Sudarsanam P."/>
            <person name="Ley R."/>
            <person name="Guruge J."/>
            <person name="Turnbaugh P.J."/>
            <person name="Mahowald M."/>
            <person name="Liep D."/>
            <person name="Gordon J."/>
        </authorList>
    </citation>
    <scope>NUCLEOTIDE SEQUENCE [LARGE SCALE GENOMIC DNA]</scope>
    <source>
        <strain evidence="3">ATCC BAA-613 / DSM 15670 / CCUG 46953 / JCM 12243 / WAL 16351</strain>
    </source>
</reference>
<dbReference type="InterPro" id="IPR003474">
    <property type="entry name" value="Glcn_transporter"/>
</dbReference>
<feature type="transmembrane region" description="Helical" evidence="1">
    <location>
        <begin position="140"/>
        <end position="160"/>
    </location>
</feature>
<dbReference type="GO" id="GO:0015128">
    <property type="term" value="F:gluconate transmembrane transporter activity"/>
    <property type="evidence" value="ECO:0007669"/>
    <property type="project" value="InterPro"/>
</dbReference>
<comment type="caution">
    <text evidence="2">The sequence shown here is derived from an EMBL/GenBank/DDBJ whole genome shotgun (WGS) entry which is preliminary data.</text>
</comment>
<evidence type="ECO:0000256" key="1">
    <source>
        <dbReference type="SAM" id="Phobius"/>
    </source>
</evidence>
<keyword evidence="1" id="KW-1133">Transmembrane helix</keyword>
<feature type="transmembrane region" description="Helical" evidence="1">
    <location>
        <begin position="334"/>
        <end position="353"/>
    </location>
</feature>
<feature type="transmembrane region" description="Helical" evidence="1">
    <location>
        <begin position="416"/>
        <end position="438"/>
    </location>
</feature>
<evidence type="ECO:0000313" key="3">
    <source>
        <dbReference type="Proteomes" id="UP000005396"/>
    </source>
</evidence>
<organism evidence="2 3">
    <name type="scientific">Enterocloster bolteae (strain ATCC BAA-613 / DSM 15670 / CCUG 46953 / JCM 12243 / WAL 16351)</name>
    <name type="common">Clostridium bolteae</name>
    <dbReference type="NCBI Taxonomy" id="411902"/>
    <lineage>
        <taxon>Bacteria</taxon>
        <taxon>Bacillati</taxon>
        <taxon>Bacillota</taxon>
        <taxon>Clostridia</taxon>
        <taxon>Lachnospirales</taxon>
        <taxon>Lachnospiraceae</taxon>
        <taxon>Enterocloster</taxon>
    </lineage>
</organism>
<dbReference type="RefSeq" id="WP_002568785.1">
    <property type="nucleotide sequence ID" value="NZ_DS480725.1"/>
</dbReference>
<feature type="transmembrane region" description="Helical" evidence="1">
    <location>
        <begin position="232"/>
        <end position="251"/>
    </location>
</feature>
<dbReference type="PANTHER" id="PTHR30354:SF7">
    <property type="entry name" value="BLL7963 PROTEIN"/>
    <property type="match status" value="1"/>
</dbReference>
<reference evidence="2 3" key="1">
    <citation type="submission" date="2007-08" db="EMBL/GenBank/DDBJ databases">
        <authorList>
            <person name="Fulton L."/>
            <person name="Clifton S."/>
            <person name="Fulton B."/>
            <person name="Xu J."/>
            <person name="Minx P."/>
            <person name="Pepin K.H."/>
            <person name="Johnson M."/>
            <person name="Thiruvilangam P."/>
            <person name="Bhonagiri V."/>
            <person name="Nash W.E."/>
            <person name="Mardis E.R."/>
            <person name="Wilson R.K."/>
        </authorList>
    </citation>
    <scope>NUCLEOTIDE SEQUENCE [LARGE SCALE GENOMIC DNA]</scope>
    <source>
        <strain evidence="3">ATCC BAA-613 / DSM 15670 / CCUG 46953 / JCM 12243 / WAL 16351</strain>
    </source>
</reference>
<keyword evidence="1" id="KW-0812">Transmembrane</keyword>
<feature type="transmembrane region" description="Helical" evidence="1">
    <location>
        <begin position="289"/>
        <end position="314"/>
    </location>
</feature>
<dbReference type="HOGENOM" id="CLU_042638_1_1_9"/>
<dbReference type="AlphaFoldDB" id="A8S5R0"/>
<proteinExistence type="predicted"/>
<name>A8S5R0_ENTBW</name>
<dbReference type="PANTHER" id="PTHR30354">
    <property type="entry name" value="GNT FAMILY GLUCONATE TRANSPORTER"/>
    <property type="match status" value="1"/>
</dbReference>
<dbReference type="PaxDb" id="411902-CLOBOL_07288"/>
<evidence type="ECO:0000313" key="2">
    <source>
        <dbReference type="EMBL" id="EDP12534.1"/>
    </source>
</evidence>
<dbReference type="EMBL" id="ABCC02000076">
    <property type="protein sequence ID" value="EDP12534.1"/>
    <property type="molecule type" value="Genomic_DNA"/>
</dbReference>
<dbReference type="Proteomes" id="UP000005396">
    <property type="component" value="Unassembled WGS sequence"/>
</dbReference>
<accession>A8S5R0</accession>
<feature type="transmembrane region" description="Helical" evidence="1">
    <location>
        <begin position="257"/>
        <end position="277"/>
    </location>
</feature>
<feature type="transmembrane region" description="Helical" evidence="1">
    <location>
        <begin position="54"/>
        <end position="75"/>
    </location>
</feature>
<protein>
    <recommendedName>
        <fullName evidence="4">GntP family permease</fullName>
    </recommendedName>
</protein>
<feature type="transmembrane region" description="Helical" evidence="1">
    <location>
        <begin position="95"/>
        <end position="128"/>
    </location>
</feature>
<dbReference type="eggNOG" id="COG2610">
    <property type="taxonomic scope" value="Bacteria"/>
</dbReference>
<sequence length="439" mass="46401">MLGVIGLILAIIFLMVFAYKGLGALPLAMAGALIAVIFNHMPVYETFTGSFVPGYASAFTSYMLLFVSSAFYAKLMDISGCATAIGNKFTEWFGIGHVVLVGIVIVGILTYGGISLFVVIYAAAPILYTMLKKANLPRHLTVICFSAGSSTFSMTCLPGSPQLSNLVATEYLGTSLNAAPIMGITCGIAMFVMCALYGEWASKKARERKEEWSYPANVDPKNYEVDASQLPAAWKGFLTIVSLILIIIVGSHKGINATLIAVAAMVVGSIMVIVLNADRFFGKVKWLKLFTEGMTSGVTSIGGIAAILGFGAVVKATPAYQNIIDWALGLNMNPLLLAVVVTCIVCAIAGGSSSGQRIMYETMAPTFLASGANLPVLHRLVAIASGSLDTLPHSSGLFLVYDLLGLTHKNAYRHSFATSVVIPLFVTIVATTICVATGI</sequence>
<feature type="transmembrane region" description="Helical" evidence="1">
    <location>
        <begin position="180"/>
        <end position="200"/>
    </location>
</feature>
<keyword evidence="1" id="KW-0472">Membrane</keyword>
<dbReference type="GO" id="GO:0005886">
    <property type="term" value="C:plasma membrane"/>
    <property type="evidence" value="ECO:0007669"/>
    <property type="project" value="TreeGrafter"/>
</dbReference>
<gene>
    <name evidence="2" type="ORF">CLOBOL_07288</name>
</gene>
<evidence type="ECO:0008006" key="4">
    <source>
        <dbReference type="Google" id="ProtNLM"/>
    </source>
</evidence>